<evidence type="ECO:0000256" key="4">
    <source>
        <dbReference type="SAM" id="MobiDB-lite"/>
    </source>
</evidence>
<keyword evidence="2" id="KW-0597">Phosphoprotein</keyword>
<dbReference type="GO" id="GO:0006364">
    <property type="term" value="P:rRNA processing"/>
    <property type="evidence" value="ECO:0007669"/>
    <property type="project" value="InterPro"/>
</dbReference>
<dbReference type="InParanoid" id="D8M6J7"/>
<evidence type="ECO:0000313" key="6">
    <source>
        <dbReference type="Proteomes" id="UP000008312"/>
    </source>
</evidence>
<dbReference type="RefSeq" id="XP_012897463.1">
    <property type="nucleotide sequence ID" value="XM_013042009.1"/>
</dbReference>
<accession>D8M6J7</accession>
<dbReference type="OMA" id="QVIEPMD"/>
<protein>
    <recommendedName>
        <fullName evidence="7">U3 small nucleolar RNA-associated protein 14</fullName>
    </recommendedName>
</protein>
<dbReference type="AlphaFoldDB" id="D8M6J7"/>
<feature type="compositionally biased region" description="Polar residues" evidence="4">
    <location>
        <begin position="418"/>
        <end position="431"/>
    </location>
</feature>
<dbReference type="InterPro" id="IPR006709">
    <property type="entry name" value="SSU_processome_Utp14"/>
</dbReference>
<dbReference type="Pfam" id="PF04615">
    <property type="entry name" value="Utp14"/>
    <property type="match status" value="1"/>
</dbReference>
<evidence type="ECO:0008006" key="7">
    <source>
        <dbReference type="Google" id="ProtNLM"/>
    </source>
</evidence>
<dbReference type="OrthoDB" id="277439at2759"/>
<dbReference type="GO" id="GO:0032040">
    <property type="term" value="C:small-subunit processome"/>
    <property type="evidence" value="ECO:0007669"/>
    <property type="project" value="InterPro"/>
</dbReference>
<feature type="compositionally biased region" description="Basic and acidic residues" evidence="4">
    <location>
        <begin position="132"/>
        <end position="142"/>
    </location>
</feature>
<feature type="region of interest" description="Disordered" evidence="4">
    <location>
        <begin position="320"/>
        <end position="469"/>
    </location>
</feature>
<organism evidence="5">
    <name type="scientific">Blastocystis hominis</name>
    <dbReference type="NCBI Taxonomy" id="12968"/>
    <lineage>
        <taxon>Eukaryota</taxon>
        <taxon>Sar</taxon>
        <taxon>Stramenopiles</taxon>
        <taxon>Bigyra</taxon>
        <taxon>Opalozoa</taxon>
        <taxon>Opalinata</taxon>
        <taxon>Blastocystidae</taxon>
        <taxon>Blastocystis</taxon>
    </lineage>
</organism>
<feature type="compositionally biased region" description="Basic residues" evidence="4">
    <location>
        <begin position="152"/>
        <end position="167"/>
    </location>
</feature>
<feature type="compositionally biased region" description="Basic and acidic residues" evidence="4">
    <location>
        <begin position="293"/>
        <end position="303"/>
    </location>
</feature>
<feature type="compositionally biased region" description="Basic and acidic residues" evidence="4">
    <location>
        <begin position="380"/>
        <end position="394"/>
    </location>
</feature>
<feature type="region of interest" description="Disordered" evidence="4">
    <location>
        <begin position="528"/>
        <end position="561"/>
    </location>
</feature>
<gene>
    <name evidence="5" type="ORF">GSBLH_T00003298001</name>
</gene>
<evidence type="ECO:0000256" key="1">
    <source>
        <dbReference type="ARBA" id="ARBA00004604"/>
    </source>
</evidence>
<feature type="compositionally biased region" description="Basic and acidic residues" evidence="4">
    <location>
        <begin position="333"/>
        <end position="344"/>
    </location>
</feature>
<evidence type="ECO:0000313" key="5">
    <source>
        <dbReference type="EMBL" id="CBK23415.2"/>
    </source>
</evidence>
<sequence>MKEKGVRDKENQDLELNKLSVEEVRARNRELAQMKSILFYQEQKNKRINKIKSKKYRKIHKKAEEKRKAEEREVVLRPIIIHRLDAETNRPRALPRAPREGRSQACARAHVVKAQEHLQVGETRAAARRHGERRDSRSDQRAAARGRASSPTHRRRERRGLLQRRRGNRGERRVAAGGAVGSRGNRRGRGDDAARRVPVGQRGGVGRRMDFMKRALQRQREEARQEAQKLIQALQEEKEFDQEFEHESRESDPEEEKSEKLGKSEKPEEEESEKAAAIREALSGGVVRRAKREGKSLEVKDPITVKPLFEAPAIPSLFEDDSAIPSSVQDNAAEPKDSRSHLLDDLSEAEAGSRGESEADDALLDEPAGENPWLAAARDNVSHGERGTKEKEKEEDGVDVQAAVARLEERASAKRTARMNQDGSMQKTPSTESGKPGKPGKQEKPEDDKGPKVVIIEKSSEPKRKGPVKGILGFEDELDQEALMAQAFADAGAEQEFAETKAEVIEREREEYKEKHHIQNDWEMEGWGSWAGIDAPKPKRRRREPKPEVEMPERSDSHLEHVIINQKAEARERAMRVEGVPFPFTSREQYERAMRKPLGREWNSKSSFLSLTKPEVKTRMGTIIDPIKMPKRHRK</sequence>
<proteinExistence type="predicted"/>
<keyword evidence="3" id="KW-0539">Nucleus</keyword>
<feature type="compositionally biased region" description="Basic and acidic residues" evidence="4">
    <location>
        <begin position="440"/>
        <end position="451"/>
    </location>
</feature>
<dbReference type="PANTHER" id="PTHR14150">
    <property type="entry name" value="U3 SMALL NUCLEOLAR RNA-ASSOCIATED PROTEIN 14"/>
    <property type="match status" value="1"/>
</dbReference>
<comment type="subcellular location">
    <subcellularLocation>
        <location evidence="1">Nucleus</location>
        <location evidence="1">Nucleolus</location>
    </subcellularLocation>
</comment>
<feature type="region of interest" description="Disordered" evidence="4">
    <location>
        <begin position="113"/>
        <end position="308"/>
    </location>
</feature>
<dbReference type="EMBL" id="FN668661">
    <property type="protein sequence ID" value="CBK23415.2"/>
    <property type="molecule type" value="Genomic_DNA"/>
</dbReference>
<keyword evidence="6" id="KW-1185">Reference proteome</keyword>
<feature type="compositionally biased region" description="Basic and acidic residues" evidence="4">
    <location>
        <begin position="545"/>
        <end position="561"/>
    </location>
</feature>
<dbReference type="PANTHER" id="PTHR14150:SF12">
    <property type="entry name" value="U3 SMALL NUCLEOLAR RNA-ASSOCIATED PROTEIN 14 HOMOLOG A"/>
    <property type="match status" value="1"/>
</dbReference>
<dbReference type="GeneID" id="24920403"/>
<name>D8M6J7_BLAHO</name>
<evidence type="ECO:0000256" key="3">
    <source>
        <dbReference type="ARBA" id="ARBA00023242"/>
    </source>
</evidence>
<feature type="compositionally biased region" description="Basic and acidic residues" evidence="4">
    <location>
        <begin position="235"/>
        <end position="266"/>
    </location>
</feature>
<feature type="compositionally biased region" description="Acidic residues" evidence="4">
    <location>
        <begin position="358"/>
        <end position="368"/>
    </location>
</feature>
<evidence type="ECO:0000256" key="2">
    <source>
        <dbReference type="ARBA" id="ARBA00022553"/>
    </source>
</evidence>
<dbReference type="Proteomes" id="UP000008312">
    <property type="component" value="Unassembled WGS sequence"/>
</dbReference>
<feature type="compositionally biased region" description="Basic and acidic residues" evidence="4">
    <location>
        <begin position="207"/>
        <end position="227"/>
    </location>
</feature>
<reference evidence="5" key="1">
    <citation type="submission" date="2010-02" db="EMBL/GenBank/DDBJ databases">
        <title>Sequencing and annotation of the Blastocystis hominis genome.</title>
        <authorList>
            <person name="Wincker P."/>
        </authorList>
    </citation>
    <scope>NUCLEOTIDE SEQUENCE</scope>
    <source>
        <strain evidence="5">Singapore isolate B</strain>
    </source>
</reference>